<dbReference type="SUPFAM" id="SSF53067">
    <property type="entry name" value="Actin-like ATPase domain"/>
    <property type="match status" value="2"/>
</dbReference>
<gene>
    <name evidence="2" type="primary">pilM</name>
    <name evidence="2" type="ORF">K0B96_05170</name>
</gene>
<proteinExistence type="predicted"/>
<feature type="region of interest" description="Disordered" evidence="1">
    <location>
        <begin position="464"/>
        <end position="486"/>
    </location>
</feature>
<dbReference type="KEGG" id="ole:K0B96_05170"/>
<organism evidence="2 3">
    <name type="scientific">Horticoccus luteus</name>
    <dbReference type="NCBI Taxonomy" id="2862869"/>
    <lineage>
        <taxon>Bacteria</taxon>
        <taxon>Pseudomonadati</taxon>
        <taxon>Verrucomicrobiota</taxon>
        <taxon>Opitutia</taxon>
        <taxon>Opitutales</taxon>
        <taxon>Opitutaceae</taxon>
        <taxon>Horticoccus</taxon>
    </lineage>
</organism>
<evidence type="ECO:0000256" key="1">
    <source>
        <dbReference type="SAM" id="MobiDB-lite"/>
    </source>
</evidence>
<dbReference type="Proteomes" id="UP000825051">
    <property type="component" value="Chromosome"/>
</dbReference>
<dbReference type="Gene3D" id="3.30.1490.300">
    <property type="match status" value="1"/>
</dbReference>
<evidence type="ECO:0000313" key="2">
    <source>
        <dbReference type="EMBL" id="QYM80011.1"/>
    </source>
</evidence>
<keyword evidence="3" id="KW-1185">Reference proteome</keyword>
<dbReference type="InterPro" id="IPR005883">
    <property type="entry name" value="PilM"/>
</dbReference>
<accession>A0A8F9TVR2</accession>
<feature type="compositionally biased region" description="Low complexity" evidence="1">
    <location>
        <begin position="466"/>
        <end position="479"/>
    </location>
</feature>
<sequence length="553" mass="58807">MRFSRSFVVDCGASHVACCKFTTSGRGGLRVAAFSQVRHLADPAADVGWADGVVEAVATARAAGWGTQCTLVLPGHLALTKFGKTASVAPAKRERIIAFEAAQNIPYPLEDVVWDHLETADDGLDVEFMLAAAKRDLVEDLCARVEAAGVAVTRVLPASLALRRALAHNYEPVESPAVVVDVGARSSHVLLVEPGGRFALRTFTLGGNTLTQAIADELRLDFAHAEALKLQVLGAPSGTSVPAAARAAVERAAAAFAARLQAEVMRSMANFTRQGGTAATRLYLAGGGAAFPVAREAIAAGMGVPVERYDAWRHVTFATAAEGEAEATSAAAQLVGAAVPVTGAAAAFNLVPPALAARGSERRRQWQWLAAAALVIVSLTGPAWYFQRRARAADAESRRLTAQLQPVRRARAHNEAILAQLAETEKQSAALSRVFATRANWLAFFGDLQSRLVKVEDVWLEKMQDGPPVAGGPAPAEGAAPPPRRLTLSGRLLDRQNPVSQVSRDSYEHVRALLADLRGSRFVAAVENERFDNTQPGILRFDCTLVINPQHPL</sequence>
<reference evidence="2" key="1">
    <citation type="submission" date="2021-08" db="EMBL/GenBank/DDBJ databases">
        <title>Genome of a novel bacterium of the phylum Verrucomicrobia, Oleiharenicola sp. KSB-15.</title>
        <authorList>
            <person name="Chung J.-H."/>
            <person name="Ahn J.-H."/>
            <person name="Yoon Y."/>
            <person name="Kim D.-Y."/>
            <person name="An S.-H."/>
            <person name="Park I."/>
            <person name="Yeon J."/>
        </authorList>
    </citation>
    <scope>NUCLEOTIDE SEQUENCE</scope>
    <source>
        <strain evidence="2">KSB-15</strain>
    </source>
</reference>
<dbReference type="InterPro" id="IPR043129">
    <property type="entry name" value="ATPase_NBD"/>
</dbReference>
<dbReference type="PANTHER" id="PTHR32432:SF3">
    <property type="entry name" value="ETHANOLAMINE UTILIZATION PROTEIN EUTJ"/>
    <property type="match status" value="1"/>
</dbReference>
<dbReference type="Gene3D" id="3.30.420.40">
    <property type="match status" value="2"/>
</dbReference>
<evidence type="ECO:0000313" key="3">
    <source>
        <dbReference type="Proteomes" id="UP000825051"/>
    </source>
</evidence>
<name>A0A8F9TVR2_9BACT</name>
<dbReference type="RefSeq" id="WP_220164573.1">
    <property type="nucleotide sequence ID" value="NZ_CP080507.1"/>
</dbReference>
<dbReference type="Pfam" id="PF11104">
    <property type="entry name" value="PilM_2"/>
    <property type="match status" value="1"/>
</dbReference>
<dbReference type="CDD" id="cd24049">
    <property type="entry name" value="ASKHA_NBD_PilM"/>
    <property type="match status" value="1"/>
</dbReference>
<protein>
    <submittedName>
        <fullName evidence="2">Pilus assembly protein PilM</fullName>
    </submittedName>
</protein>
<dbReference type="AlphaFoldDB" id="A0A8F9TVR2"/>
<dbReference type="InterPro" id="IPR050696">
    <property type="entry name" value="FtsA/MreB"/>
</dbReference>
<dbReference type="EMBL" id="CP080507">
    <property type="protein sequence ID" value="QYM80011.1"/>
    <property type="molecule type" value="Genomic_DNA"/>
</dbReference>
<dbReference type="PANTHER" id="PTHR32432">
    <property type="entry name" value="CELL DIVISION PROTEIN FTSA-RELATED"/>
    <property type="match status" value="1"/>
</dbReference>